<name>A0A540KUQ7_MALBA</name>
<evidence type="ECO:0000259" key="1">
    <source>
        <dbReference type="SMART" id="SM00256"/>
    </source>
</evidence>
<dbReference type="STRING" id="106549.A0A540KUQ7"/>
<evidence type="ECO:0000313" key="3">
    <source>
        <dbReference type="Proteomes" id="UP000315295"/>
    </source>
</evidence>
<dbReference type="SMART" id="SM00256">
    <property type="entry name" value="FBOX"/>
    <property type="match status" value="1"/>
</dbReference>
<evidence type="ECO:0000313" key="2">
    <source>
        <dbReference type="EMBL" id="TQD77951.1"/>
    </source>
</evidence>
<organism evidence="2 3">
    <name type="scientific">Malus baccata</name>
    <name type="common">Siberian crab apple</name>
    <name type="synonym">Pyrus baccata</name>
    <dbReference type="NCBI Taxonomy" id="106549"/>
    <lineage>
        <taxon>Eukaryota</taxon>
        <taxon>Viridiplantae</taxon>
        <taxon>Streptophyta</taxon>
        <taxon>Embryophyta</taxon>
        <taxon>Tracheophyta</taxon>
        <taxon>Spermatophyta</taxon>
        <taxon>Magnoliopsida</taxon>
        <taxon>eudicotyledons</taxon>
        <taxon>Gunneridae</taxon>
        <taxon>Pentapetalae</taxon>
        <taxon>rosids</taxon>
        <taxon>fabids</taxon>
        <taxon>Rosales</taxon>
        <taxon>Rosaceae</taxon>
        <taxon>Amygdaloideae</taxon>
        <taxon>Maleae</taxon>
        <taxon>Malus</taxon>
    </lineage>
</organism>
<dbReference type="AlphaFoldDB" id="A0A540KUQ7"/>
<dbReference type="InterPro" id="IPR006527">
    <property type="entry name" value="F-box-assoc_dom_typ1"/>
</dbReference>
<dbReference type="Pfam" id="PF07734">
    <property type="entry name" value="FBA_1"/>
    <property type="match status" value="1"/>
</dbReference>
<gene>
    <name evidence="2" type="ORF">C1H46_036484</name>
</gene>
<dbReference type="PANTHER" id="PTHR31672:SF13">
    <property type="entry name" value="F-BOX PROTEIN CPR30-LIKE"/>
    <property type="match status" value="1"/>
</dbReference>
<accession>A0A540KUQ7</accession>
<dbReference type="CDD" id="cd22157">
    <property type="entry name" value="F-box_AtFBW1-like"/>
    <property type="match status" value="1"/>
</dbReference>
<dbReference type="InterPro" id="IPR050796">
    <property type="entry name" value="SCF_F-box_component"/>
</dbReference>
<reference evidence="2 3" key="1">
    <citation type="journal article" date="2019" name="G3 (Bethesda)">
        <title>Sequencing of a Wild Apple (Malus baccata) Genome Unravels the Differences Between Cultivated and Wild Apple Species Regarding Disease Resistance and Cold Tolerance.</title>
        <authorList>
            <person name="Chen X."/>
        </authorList>
    </citation>
    <scope>NUCLEOTIDE SEQUENCE [LARGE SCALE GENOMIC DNA]</scope>
    <source>
        <strain evidence="3">cv. Shandingzi</strain>
        <tissue evidence="2">Leaves</tissue>
    </source>
</reference>
<dbReference type="PANTHER" id="PTHR31672">
    <property type="entry name" value="BNACNNG10540D PROTEIN"/>
    <property type="match status" value="1"/>
</dbReference>
<comment type="caution">
    <text evidence="2">The sequence shown here is derived from an EMBL/GenBank/DDBJ whole genome shotgun (WGS) entry which is preliminary data.</text>
</comment>
<dbReference type="Pfam" id="PF00646">
    <property type="entry name" value="F-box"/>
    <property type="match status" value="1"/>
</dbReference>
<proteinExistence type="predicted"/>
<keyword evidence="3" id="KW-1185">Reference proteome</keyword>
<protein>
    <recommendedName>
        <fullName evidence="1">F-box domain-containing protein</fullName>
    </recommendedName>
</protein>
<dbReference type="InterPro" id="IPR001810">
    <property type="entry name" value="F-box_dom"/>
</dbReference>
<dbReference type="Gene3D" id="1.20.1280.50">
    <property type="match status" value="1"/>
</dbReference>
<sequence length="258" mass="29349">MDSRKTPKSPDNCKLEEKYGDLGNRSKKATSVQYYYNYYFPVEILYEILLRLPLKYLITCCGVCKSWCSLIKSCVIIAIHLSRSSLIQSNHKTQNDGFDQLLLINKGHNFYSLYYGDNPNPNPNPKPAFQCTCTLLNVPLVVTAATLWPRGRRRRRKCPKKLITAMILGMMTISHTHTPFAVEVYSLARGSWKSFSAAVLPDYGKLGGVSSKSVFVNGTLHWVQLRDKEEQEHGQEHINIMSFDLSTELFGEIMMPEA</sequence>
<dbReference type="Proteomes" id="UP000315295">
    <property type="component" value="Unassembled WGS sequence"/>
</dbReference>
<feature type="domain" description="F-box" evidence="1">
    <location>
        <begin position="40"/>
        <end position="80"/>
    </location>
</feature>
<dbReference type="EMBL" id="VIEB01000933">
    <property type="protein sequence ID" value="TQD77951.1"/>
    <property type="molecule type" value="Genomic_DNA"/>
</dbReference>
<dbReference type="InterPro" id="IPR036047">
    <property type="entry name" value="F-box-like_dom_sf"/>
</dbReference>
<dbReference type="SUPFAM" id="SSF81383">
    <property type="entry name" value="F-box domain"/>
    <property type="match status" value="1"/>
</dbReference>